<sequence>MRINYNFWLLFSCLQVAVACKPVKRIYRRTLHWQESQTRTKYLRRADIIGGTELDSGRFEVLQYSYSSTRPYISDTWYSKELFVRVKQIANLPISQPLPVPNSAFSVIGYDRATWHFEQFRNITGTVTRLNNSPTQPRLRLDLQYVNSKGQQKPLVRGTFTFRLDSTYFQRTRKDFQGHYDDLRLALKEPAKVRSLDLTTYAIQYEKRNGRDSGPDTLYSRLGELYNLDSLRLHLSGLPRLPAGFEKLKRLKKLDLSYNHLTEFPTVLYQLDSLQELNLEYNRLDSIPASISRLKSLRVLNLDDNRLVRYPEAVNGLTSLRKLSLGNANLRIVPGSIRRLQQLEVLGLEGFWNDKHRNQMTDLDALLALPRLRKLNLKGGLANKLPEVIYQLPLEELNVQDNGLDSADVNLRRLPKLKKLELKYYPYFPKPIQP</sequence>
<dbReference type="InterPro" id="IPR001611">
    <property type="entry name" value="Leu-rich_rpt"/>
</dbReference>
<dbReference type="InterPro" id="IPR050216">
    <property type="entry name" value="LRR_domain-containing"/>
</dbReference>
<dbReference type="SUPFAM" id="SSF52058">
    <property type="entry name" value="L domain-like"/>
    <property type="match status" value="1"/>
</dbReference>
<evidence type="ECO:0000313" key="5">
    <source>
        <dbReference type="Proteomes" id="UP000294155"/>
    </source>
</evidence>
<gene>
    <name evidence="4" type="ORF">EWM57_14565</name>
</gene>
<keyword evidence="1" id="KW-0433">Leucine-rich repeat</keyword>
<dbReference type="PANTHER" id="PTHR48051:SF46">
    <property type="entry name" value="LEUCINE RICH REPEAT-CONTAINING DOMAIN PROTEIN"/>
    <property type="match status" value="1"/>
</dbReference>
<dbReference type="PROSITE" id="PS51450">
    <property type="entry name" value="LRR"/>
    <property type="match status" value="2"/>
</dbReference>
<dbReference type="AlphaFoldDB" id="A0A4Q5LDE0"/>
<dbReference type="EMBL" id="SEWE01000032">
    <property type="protein sequence ID" value="RYU78281.1"/>
    <property type="molecule type" value="Genomic_DNA"/>
</dbReference>
<organism evidence="4 5">
    <name type="scientific">Hymenobacter persicinus</name>
    <dbReference type="NCBI Taxonomy" id="2025506"/>
    <lineage>
        <taxon>Bacteria</taxon>
        <taxon>Pseudomonadati</taxon>
        <taxon>Bacteroidota</taxon>
        <taxon>Cytophagia</taxon>
        <taxon>Cytophagales</taxon>
        <taxon>Hymenobacteraceae</taxon>
        <taxon>Hymenobacter</taxon>
    </lineage>
</organism>
<dbReference type="Pfam" id="PF23598">
    <property type="entry name" value="LRR_14"/>
    <property type="match status" value="1"/>
</dbReference>
<evidence type="ECO:0000256" key="2">
    <source>
        <dbReference type="ARBA" id="ARBA00022737"/>
    </source>
</evidence>
<feature type="domain" description="Disease resistance R13L4/SHOC-2-like LRR" evidence="3">
    <location>
        <begin position="220"/>
        <end position="423"/>
    </location>
</feature>
<name>A0A4Q5LDE0_9BACT</name>
<dbReference type="InterPro" id="IPR003591">
    <property type="entry name" value="Leu-rich_rpt_typical-subtyp"/>
</dbReference>
<accession>A0A4Q5LDE0</accession>
<dbReference type="GO" id="GO:0005737">
    <property type="term" value="C:cytoplasm"/>
    <property type="evidence" value="ECO:0007669"/>
    <property type="project" value="TreeGrafter"/>
</dbReference>
<dbReference type="PANTHER" id="PTHR48051">
    <property type="match status" value="1"/>
</dbReference>
<reference evidence="4 5" key="1">
    <citation type="submission" date="2019-02" db="EMBL/GenBank/DDBJ databases">
        <title>Bacterial novel species isolated from soil.</title>
        <authorList>
            <person name="Jung H.-Y."/>
        </authorList>
    </citation>
    <scope>NUCLEOTIDE SEQUENCE [LARGE SCALE GENOMIC DNA]</scope>
    <source>
        <strain evidence="4 5">1-3-3-3</strain>
    </source>
</reference>
<dbReference type="Proteomes" id="UP000294155">
    <property type="component" value="Unassembled WGS sequence"/>
</dbReference>
<dbReference type="InterPro" id="IPR055414">
    <property type="entry name" value="LRR_R13L4/SHOC2-like"/>
</dbReference>
<dbReference type="OrthoDB" id="872475at2"/>
<comment type="caution">
    <text evidence="4">The sequence shown here is derived from an EMBL/GenBank/DDBJ whole genome shotgun (WGS) entry which is preliminary data.</text>
</comment>
<dbReference type="InterPro" id="IPR032675">
    <property type="entry name" value="LRR_dom_sf"/>
</dbReference>
<dbReference type="Gene3D" id="3.80.10.10">
    <property type="entry name" value="Ribonuclease Inhibitor"/>
    <property type="match status" value="2"/>
</dbReference>
<evidence type="ECO:0000256" key="1">
    <source>
        <dbReference type="ARBA" id="ARBA00022614"/>
    </source>
</evidence>
<dbReference type="SMART" id="SM00364">
    <property type="entry name" value="LRR_BAC"/>
    <property type="match status" value="4"/>
</dbReference>
<dbReference type="PROSITE" id="PS51257">
    <property type="entry name" value="PROKAR_LIPOPROTEIN"/>
    <property type="match status" value="1"/>
</dbReference>
<evidence type="ECO:0000259" key="3">
    <source>
        <dbReference type="Pfam" id="PF23598"/>
    </source>
</evidence>
<dbReference type="SMART" id="SM00369">
    <property type="entry name" value="LRR_TYP"/>
    <property type="match status" value="5"/>
</dbReference>
<protein>
    <submittedName>
        <fullName evidence="4">Leucine-rich repeat domain-containing protein</fullName>
    </submittedName>
</protein>
<proteinExistence type="predicted"/>
<keyword evidence="2" id="KW-0677">Repeat</keyword>
<evidence type="ECO:0000313" key="4">
    <source>
        <dbReference type="EMBL" id="RYU78281.1"/>
    </source>
</evidence>
<keyword evidence="5" id="KW-1185">Reference proteome</keyword>